<dbReference type="PROSITE" id="PS01196">
    <property type="entry name" value="PEPT_TRNA_HYDROL_2"/>
    <property type="match status" value="1"/>
</dbReference>
<evidence type="ECO:0000256" key="3">
    <source>
        <dbReference type="ARBA" id="ARBA00022801"/>
    </source>
</evidence>
<dbReference type="Proteomes" id="UP000593890">
    <property type="component" value="Chromosome"/>
</dbReference>
<comment type="subcellular location">
    <subcellularLocation>
        <location evidence="8">Cytoplasm</location>
    </subcellularLocation>
</comment>
<evidence type="ECO:0000256" key="10">
    <source>
        <dbReference type="RuleBase" id="RU004320"/>
    </source>
</evidence>
<evidence type="ECO:0000256" key="2">
    <source>
        <dbReference type="ARBA" id="ARBA00022555"/>
    </source>
</evidence>
<dbReference type="FunFam" id="3.40.50.1470:FF:000001">
    <property type="entry name" value="Peptidyl-tRNA hydrolase"/>
    <property type="match status" value="1"/>
</dbReference>
<evidence type="ECO:0000313" key="12">
    <source>
        <dbReference type="Proteomes" id="UP000593890"/>
    </source>
</evidence>
<name>A0A7I8CYC2_9FIRM</name>
<feature type="binding site" evidence="8">
    <location>
        <position position="78"/>
    </location>
    <ligand>
        <name>tRNA</name>
        <dbReference type="ChEBI" id="CHEBI:17843"/>
    </ligand>
</feature>
<reference evidence="12" key="1">
    <citation type="submission" date="2020-07" db="EMBL/GenBank/DDBJ databases">
        <title>Complete genome sequencing of Clostridia bacterium strain 12CBH8.</title>
        <authorList>
            <person name="Sakamoto M."/>
            <person name="Murakami T."/>
            <person name="Mori H."/>
        </authorList>
    </citation>
    <scope>NUCLEOTIDE SEQUENCE [LARGE SCALE GENOMIC DNA]</scope>
    <source>
        <strain evidence="12">12CBH8</strain>
    </source>
</reference>
<dbReference type="GO" id="GO:0005737">
    <property type="term" value="C:cytoplasm"/>
    <property type="evidence" value="ECO:0007669"/>
    <property type="project" value="UniProtKB-SubCell"/>
</dbReference>
<dbReference type="InterPro" id="IPR001328">
    <property type="entry name" value="Pept_tRNA_hydro"/>
</dbReference>
<dbReference type="InterPro" id="IPR036416">
    <property type="entry name" value="Pept_tRNA_hydro_sf"/>
</dbReference>
<evidence type="ECO:0000256" key="4">
    <source>
        <dbReference type="ARBA" id="ARBA00022884"/>
    </source>
</evidence>
<dbReference type="GO" id="GO:0000049">
    <property type="term" value="F:tRNA binding"/>
    <property type="evidence" value="ECO:0007669"/>
    <property type="project" value="UniProtKB-UniRule"/>
</dbReference>
<dbReference type="GO" id="GO:0006515">
    <property type="term" value="P:protein quality control for misfolded or incompletely synthesized proteins"/>
    <property type="evidence" value="ECO:0007669"/>
    <property type="project" value="UniProtKB-UniRule"/>
</dbReference>
<feature type="site" description="Stabilizes the basic form of H active site to accept a proton" evidence="8">
    <location>
        <position position="103"/>
    </location>
</feature>
<dbReference type="Pfam" id="PF01195">
    <property type="entry name" value="Pept_tRNA_hydro"/>
    <property type="match status" value="1"/>
</dbReference>
<dbReference type="GO" id="GO:0004045">
    <property type="term" value="F:peptidyl-tRNA hydrolase activity"/>
    <property type="evidence" value="ECO:0007669"/>
    <property type="project" value="UniProtKB-UniRule"/>
</dbReference>
<dbReference type="AlphaFoldDB" id="A0A7I8CYC2"/>
<comment type="catalytic activity">
    <reaction evidence="6 8 9">
        <text>an N-acyl-L-alpha-aminoacyl-tRNA + H2O = an N-acyl-L-amino acid + a tRNA + H(+)</text>
        <dbReference type="Rhea" id="RHEA:54448"/>
        <dbReference type="Rhea" id="RHEA-COMP:10123"/>
        <dbReference type="Rhea" id="RHEA-COMP:13883"/>
        <dbReference type="ChEBI" id="CHEBI:15377"/>
        <dbReference type="ChEBI" id="CHEBI:15378"/>
        <dbReference type="ChEBI" id="CHEBI:59874"/>
        <dbReference type="ChEBI" id="CHEBI:78442"/>
        <dbReference type="ChEBI" id="CHEBI:138191"/>
        <dbReference type="EC" id="3.1.1.29"/>
    </reaction>
</comment>
<dbReference type="PROSITE" id="PS01195">
    <property type="entry name" value="PEPT_TRNA_HYDROL_1"/>
    <property type="match status" value="1"/>
</dbReference>
<feature type="active site" description="Proton acceptor" evidence="8">
    <location>
        <position position="31"/>
    </location>
</feature>
<proteinExistence type="inferred from homology"/>
<evidence type="ECO:0000313" key="11">
    <source>
        <dbReference type="EMBL" id="BCI59480.1"/>
    </source>
</evidence>
<keyword evidence="12" id="KW-1185">Reference proteome</keyword>
<dbReference type="SUPFAM" id="SSF53178">
    <property type="entry name" value="Peptidyl-tRNA hydrolase-like"/>
    <property type="match status" value="1"/>
</dbReference>
<protein>
    <recommendedName>
        <fullName evidence="7 8">Peptidyl-tRNA hydrolase</fullName>
        <shortName evidence="8">Pth</shortName>
        <ecNumber evidence="1 8">3.1.1.29</ecNumber>
    </recommendedName>
</protein>
<gene>
    <name evidence="8 11" type="primary">pth</name>
    <name evidence="11" type="ORF">C12CBH8_01190</name>
</gene>
<comment type="function">
    <text evidence="8">Catalyzes the release of premature peptidyl moieties from peptidyl-tRNA molecules trapped in stalled 50S ribosomal subunits, and thus maintains levels of free tRNAs and 50S ribosomes.</text>
</comment>
<dbReference type="HAMAP" id="MF_00083">
    <property type="entry name" value="Pept_tRNA_hydro_bact"/>
    <property type="match status" value="1"/>
</dbReference>
<evidence type="ECO:0000256" key="5">
    <source>
        <dbReference type="ARBA" id="ARBA00038063"/>
    </source>
</evidence>
<organism evidence="11 12">
    <name type="scientific">Solibaculum mannosilyticum</name>
    <dbReference type="NCBI Taxonomy" id="2780922"/>
    <lineage>
        <taxon>Bacteria</taxon>
        <taxon>Bacillati</taxon>
        <taxon>Bacillota</taxon>
        <taxon>Clostridia</taxon>
        <taxon>Eubacteriales</taxon>
        <taxon>Oscillospiraceae</taxon>
        <taxon>Solibaculum</taxon>
    </lineage>
</organism>
<dbReference type="EC" id="3.1.1.29" evidence="1 8"/>
<dbReference type="RefSeq" id="WP_090263915.1">
    <property type="nucleotide sequence ID" value="NZ_AP023321.1"/>
</dbReference>
<evidence type="ECO:0000256" key="8">
    <source>
        <dbReference type="HAMAP-Rule" id="MF_00083"/>
    </source>
</evidence>
<dbReference type="KEGG" id="sman:C12CBH8_01190"/>
<evidence type="ECO:0000256" key="1">
    <source>
        <dbReference type="ARBA" id="ARBA00013260"/>
    </source>
</evidence>
<feature type="site" description="Discriminates between blocked and unblocked aminoacyl-tRNA" evidence="8">
    <location>
        <position position="21"/>
    </location>
</feature>
<keyword evidence="2 8" id="KW-0820">tRNA-binding</keyword>
<comment type="subunit">
    <text evidence="8">Monomer.</text>
</comment>
<keyword evidence="4 8" id="KW-0694">RNA-binding</keyword>
<dbReference type="NCBIfam" id="TIGR00447">
    <property type="entry name" value="pth"/>
    <property type="match status" value="1"/>
</dbReference>
<evidence type="ECO:0000256" key="7">
    <source>
        <dbReference type="ARBA" id="ARBA00050038"/>
    </source>
</evidence>
<sequence length="199" mass="22184">MFFRKPKPIGPVDFLIVGLGNPGKKYEGTRHNAGFMAIDVLANRLGVKLDRLKYKSLCCQVELGDKRCLLMKPQTFMNNSGEAVQEAARFYKIPAERVLVLFDDISLPPGKLRIRRKGSDGGHNGIKSIIYLLNSDQFPRVKIGVGKKPHPDYDLASWVLSGFSKPDQQLMLEAYDKAADAVELLVKGETDKAMNLYNG</sequence>
<dbReference type="EMBL" id="AP023321">
    <property type="protein sequence ID" value="BCI59480.1"/>
    <property type="molecule type" value="Genomic_DNA"/>
</dbReference>
<dbReference type="PANTHER" id="PTHR17224">
    <property type="entry name" value="PEPTIDYL-TRNA HYDROLASE"/>
    <property type="match status" value="1"/>
</dbReference>
<dbReference type="Gene3D" id="3.40.50.1470">
    <property type="entry name" value="Peptidyl-tRNA hydrolase"/>
    <property type="match status" value="1"/>
</dbReference>
<feature type="binding site" evidence="8">
    <location>
        <position position="26"/>
    </location>
    <ligand>
        <name>tRNA</name>
        <dbReference type="ChEBI" id="CHEBI:17843"/>
    </ligand>
</feature>
<comment type="function">
    <text evidence="8">Hydrolyzes ribosome-free peptidyl-tRNAs (with 1 or more amino acids incorporated), which drop off the ribosome during protein synthesis, or as a result of ribosome stalling.</text>
</comment>
<dbReference type="InterPro" id="IPR018171">
    <property type="entry name" value="Pept_tRNA_hydro_CS"/>
</dbReference>
<keyword evidence="3 8" id="KW-0378">Hydrolase</keyword>
<dbReference type="CDD" id="cd00462">
    <property type="entry name" value="PTH"/>
    <property type="match status" value="1"/>
</dbReference>
<feature type="binding site" evidence="8">
    <location>
        <position position="124"/>
    </location>
    <ligand>
        <name>tRNA</name>
        <dbReference type="ChEBI" id="CHEBI:17843"/>
    </ligand>
</feature>
<keyword evidence="8" id="KW-0963">Cytoplasm</keyword>
<dbReference type="PANTHER" id="PTHR17224:SF1">
    <property type="entry name" value="PEPTIDYL-TRNA HYDROLASE"/>
    <property type="match status" value="1"/>
</dbReference>
<dbReference type="GO" id="GO:0072344">
    <property type="term" value="P:rescue of stalled ribosome"/>
    <property type="evidence" value="ECO:0007669"/>
    <property type="project" value="UniProtKB-UniRule"/>
</dbReference>
<feature type="binding site" evidence="8">
    <location>
        <position position="76"/>
    </location>
    <ligand>
        <name>tRNA</name>
        <dbReference type="ChEBI" id="CHEBI:17843"/>
    </ligand>
</feature>
<evidence type="ECO:0000256" key="9">
    <source>
        <dbReference type="RuleBase" id="RU000673"/>
    </source>
</evidence>
<comment type="similarity">
    <text evidence="5 8 10">Belongs to the PTH family.</text>
</comment>
<evidence type="ECO:0000256" key="6">
    <source>
        <dbReference type="ARBA" id="ARBA00048707"/>
    </source>
</evidence>
<accession>A0A7I8CYC2</accession>